<name>A0A150P5G7_SORCE</name>
<dbReference type="PROSITE" id="PS51257">
    <property type="entry name" value="PROKAR_LIPOPROTEIN"/>
    <property type="match status" value="1"/>
</dbReference>
<comment type="caution">
    <text evidence="3">The sequence shown here is derived from an EMBL/GenBank/DDBJ whole genome shotgun (WGS) entry which is preliminary data.</text>
</comment>
<proteinExistence type="predicted"/>
<evidence type="ECO:0000313" key="4">
    <source>
        <dbReference type="Proteomes" id="UP000075420"/>
    </source>
</evidence>
<feature type="region of interest" description="Disordered" evidence="1">
    <location>
        <begin position="26"/>
        <end position="67"/>
    </location>
</feature>
<sequence>MRSVQSSIALVMMGFFVACGGATPAPAEPDPAEAEAAAPVEKAGGEAAAEAGEKDGKEGDAAAEASRQIPTTCEQQDNMCLPPVAFVKRLCSGFYPDVALTLFAKGTPFTRGYLTRDTEAWNASGGSSSNDKLLFDEEVLILSRRKADTGGMVVSGAGGGYDVLRWDGTCASLMTEEVRQHVPPKPKFAPIPWKSLDQKTRDAFQADEKVGPLIAERRRECKGATMGAVSAKCEKVDKQMSAALIEYVRSGGTLPTP</sequence>
<dbReference type="AlphaFoldDB" id="A0A150P5G7"/>
<evidence type="ECO:0008006" key="5">
    <source>
        <dbReference type="Google" id="ProtNLM"/>
    </source>
</evidence>
<keyword evidence="2" id="KW-0732">Signal</keyword>
<dbReference type="Proteomes" id="UP000075420">
    <property type="component" value="Unassembled WGS sequence"/>
</dbReference>
<feature type="signal peptide" evidence="2">
    <location>
        <begin position="1"/>
        <end position="27"/>
    </location>
</feature>
<feature type="non-terminal residue" evidence="3">
    <location>
        <position position="257"/>
    </location>
</feature>
<reference evidence="3 4" key="1">
    <citation type="submission" date="2014-02" db="EMBL/GenBank/DDBJ databases">
        <title>The small core and large imbalanced accessory genome model reveals a collaborative survival strategy of Sorangium cellulosum strains in nature.</title>
        <authorList>
            <person name="Han K."/>
            <person name="Peng R."/>
            <person name="Blom J."/>
            <person name="Li Y.-Z."/>
        </authorList>
    </citation>
    <scope>NUCLEOTIDE SEQUENCE [LARGE SCALE GENOMIC DNA]</scope>
    <source>
        <strain evidence="3 4">So0157-25</strain>
    </source>
</reference>
<gene>
    <name evidence="3" type="ORF">BE08_02865</name>
</gene>
<evidence type="ECO:0000313" key="3">
    <source>
        <dbReference type="EMBL" id="KYF50949.1"/>
    </source>
</evidence>
<protein>
    <recommendedName>
        <fullName evidence="5">Secreted protein</fullName>
    </recommendedName>
</protein>
<feature type="chain" id="PRO_5007565280" description="Secreted protein" evidence="2">
    <location>
        <begin position="28"/>
        <end position="257"/>
    </location>
</feature>
<feature type="compositionally biased region" description="Low complexity" evidence="1">
    <location>
        <begin position="34"/>
        <end position="50"/>
    </location>
</feature>
<dbReference type="EMBL" id="JELY01003036">
    <property type="protein sequence ID" value="KYF50949.1"/>
    <property type="molecule type" value="Genomic_DNA"/>
</dbReference>
<evidence type="ECO:0000256" key="2">
    <source>
        <dbReference type="SAM" id="SignalP"/>
    </source>
</evidence>
<evidence type="ECO:0000256" key="1">
    <source>
        <dbReference type="SAM" id="MobiDB-lite"/>
    </source>
</evidence>
<feature type="compositionally biased region" description="Basic and acidic residues" evidence="1">
    <location>
        <begin position="51"/>
        <end position="60"/>
    </location>
</feature>
<organism evidence="3 4">
    <name type="scientific">Sorangium cellulosum</name>
    <name type="common">Polyangium cellulosum</name>
    <dbReference type="NCBI Taxonomy" id="56"/>
    <lineage>
        <taxon>Bacteria</taxon>
        <taxon>Pseudomonadati</taxon>
        <taxon>Myxococcota</taxon>
        <taxon>Polyangia</taxon>
        <taxon>Polyangiales</taxon>
        <taxon>Polyangiaceae</taxon>
        <taxon>Sorangium</taxon>
    </lineage>
</organism>
<accession>A0A150P5G7</accession>